<dbReference type="PANTHER" id="PTHR31769">
    <property type="entry name" value="OS07G0462200 PROTEIN-RELATED"/>
    <property type="match status" value="1"/>
</dbReference>
<dbReference type="GO" id="GO:0012505">
    <property type="term" value="C:endomembrane system"/>
    <property type="evidence" value="ECO:0007669"/>
    <property type="project" value="UniProtKB-SubCell"/>
</dbReference>
<organism evidence="8 9">
    <name type="scientific">Prunus armeniaca</name>
    <name type="common">Apricot</name>
    <name type="synonym">Armeniaca vulgaris</name>
    <dbReference type="NCBI Taxonomy" id="36596"/>
    <lineage>
        <taxon>Eukaryota</taxon>
        <taxon>Viridiplantae</taxon>
        <taxon>Streptophyta</taxon>
        <taxon>Embryophyta</taxon>
        <taxon>Tracheophyta</taxon>
        <taxon>Spermatophyta</taxon>
        <taxon>Magnoliopsida</taxon>
        <taxon>eudicotyledons</taxon>
        <taxon>Gunneridae</taxon>
        <taxon>Pentapetalae</taxon>
        <taxon>rosids</taxon>
        <taxon>fabids</taxon>
        <taxon>Rosales</taxon>
        <taxon>Rosaceae</taxon>
        <taxon>Amygdaloideae</taxon>
        <taxon>Amygdaleae</taxon>
        <taxon>Prunus</taxon>
    </lineage>
</organism>
<protein>
    <submittedName>
        <fullName evidence="8">Uncharacterized protein</fullName>
    </submittedName>
</protein>
<sequence>MEKHQYELVLILFVVASLGLVSIISCIAAEIKKTKEEELRVVGRLCHLPESQAFGFGVAALICLFAAQMVGNLIVCTYFCSRERKKKGGSDFSISSKAKTPTIWMALVCISWTSFVMAVTLLSAATSMSRDQPYGQGWLDGQCYLVKQGIYIGSGTLVLIAIGSTLGLIIITTMRKTQVDEGSKVKEQSKLNTKSKTTFGVENNQFPSPLHT</sequence>
<keyword evidence="5 7" id="KW-0472">Membrane</keyword>
<dbReference type="EMBL" id="CAEKDK010000005">
    <property type="protein sequence ID" value="CAB4278973.1"/>
    <property type="molecule type" value="Genomic_DNA"/>
</dbReference>
<keyword evidence="3" id="KW-0732">Signal</keyword>
<evidence type="ECO:0000256" key="4">
    <source>
        <dbReference type="ARBA" id="ARBA00022989"/>
    </source>
</evidence>
<dbReference type="InterPro" id="IPR052222">
    <property type="entry name" value="DESIGUAL"/>
</dbReference>
<dbReference type="Proteomes" id="UP000507222">
    <property type="component" value="Unassembled WGS sequence"/>
</dbReference>
<dbReference type="PROSITE" id="PS51257">
    <property type="entry name" value="PROKAR_LIPOPROTEIN"/>
    <property type="match status" value="1"/>
</dbReference>
<keyword evidence="4 7" id="KW-1133">Transmembrane helix</keyword>
<evidence type="ECO:0000313" key="9">
    <source>
        <dbReference type="Proteomes" id="UP000507222"/>
    </source>
</evidence>
<dbReference type="AlphaFoldDB" id="A0A6J5USW1"/>
<feature type="transmembrane region" description="Helical" evidence="7">
    <location>
        <begin position="53"/>
        <end position="81"/>
    </location>
</feature>
<evidence type="ECO:0000256" key="2">
    <source>
        <dbReference type="ARBA" id="ARBA00022692"/>
    </source>
</evidence>
<name>A0A6J5USW1_PRUAR</name>
<proteinExistence type="inferred from homology"/>
<reference evidence="8 9" key="1">
    <citation type="submission" date="2020-05" db="EMBL/GenBank/DDBJ databases">
        <authorList>
            <person name="Campoy J."/>
            <person name="Schneeberger K."/>
            <person name="Spophaly S."/>
        </authorList>
    </citation>
    <scope>NUCLEOTIDE SEQUENCE [LARGE SCALE GENOMIC DNA]</scope>
    <source>
        <strain evidence="8">PruArmRojPasFocal</strain>
    </source>
</reference>
<evidence type="ECO:0000256" key="5">
    <source>
        <dbReference type="ARBA" id="ARBA00023136"/>
    </source>
</evidence>
<comment type="subcellular location">
    <subcellularLocation>
        <location evidence="1">Endomembrane system</location>
        <topology evidence="1">Multi-pass membrane protein</topology>
    </subcellularLocation>
</comment>
<gene>
    <name evidence="8" type="ORF">CURHAP_LOCUS30945</name>
</gene>
<evidence type="ECO:0000256" key="1">
    <source>
        <dbReference type="ARBA" id="ARBA00004127"/>
    </source>
</evidence>
<comment type="similarity">
    <text evidence="6">Belongs to the DESIGUAL family.</text>
</comment>
<feature type="transmembrane region" description="Helical" evidence="7">
    <location>
        <begin position="149"/>
        <end position="171"/>
    </location>
</feature>
<dbReference type="InterPro" id="IPR009606">
    <property type="entry name" value="DEAL/Modifying_wall_lignin1/2"/>
</dbReference>
<evidence type="ECO:0000313" key="8">
    <source>
        <dbReference type="EMBL" id="CAB4278973.1"/>
    </source>
</evidence>
<evidence type="ECO:0000256" key="3">
    <source>
        <dbReference type="ARBA" id="ARBA00022729"/>
    </source>
</evidence>
<feature type="transmembrane region" description="Helical" evidence="7">
    <location>
        <begin position="102"/>
        <end position="129"/>
    </location>
</feature>
<evidence type="ECO:0000256" key="6">
    <source>
        <dbReference type="ARBA" id="ARBA00029467"/>
    </source>
</evidence>
<evidence type="ECO:0000256" key="7">
    <source>
        <dbReference type="SAM" id="Phobius"/>
    </source>
</evidence>
<keyword evidence="2 7" id="KW-0812">Transmembrane</keyword>
<accession>A0A6J5USW1</accession>
<dbReference type="Pfam" id="PF06749">
    <property type="entry name" value="DUF1218"/>
    <property type="match status" value="1"/>
</dbReference>